<dbReference type="Gene3D" id="3.40.250.10">
    <property type="entry name" value="Rhodanese-like domain"/>
    <property type="match status" value="2"/>
</dbReference>
<evidence type="ECO:0000259" key="3">
    <source>
        <dbReference type="PROSITE" id="PS50206"/>
    </source>
</evidence>
<dbReference type="AlphaFoldDB" id="A0A939HDW2"/>
<evidence type="ECO:0000313" key="4">
    <source>
        <dbReference type="EMBL" id="MBO1265760.1"/>
    </source>
</evidence>
<proteinExistence type="predicted"/>
<feature type="domain" description="Rhodanese" evidence="3">
    <location>
        <begin position="162"/>
        <end position="270"/>
    </location>
</feature>
<dbReference type="Proteomes" id="UP000664218">
    <property type="component" value="Unassembled WGS sequence"/>
</dbReference>
<dbReference type="PANTHER" id="PTHR11364:SF27">
    <property type="entry name" value="SULFURTRANSFERASE"/>
    <property type="match status" value="1"/>
</dbReference>
<dbReference type="InterPro" id="IPR001763">
    <property type="entry name" value="Rhodanese-like_dom"/>
</dbReference>
<evidence type="ECO:0000313" key="5">
    <source>
        <dbReference type="Proteomes" id="UP000664218"/>
    </source>
</evidence>
<reference evidence="4" key="1">
    <citation type="submission" date="2021-03" db="EMBL/GenBank/DDBJ databases">
        <title>Proteiniclasticum marinus sp. nov., isolated from tidal flat sediment.</title>
        <authorList>
            <person name="Namirimu T."/>
            <person name="Yang J.-A."/>
            <person name="Yang S.-H."/>
            <person name="Kim Y.-J."/>
            <person name="Kwon K.K."/>
        </authorList>
    </citation>
    <scope>NUCLEOTIDE SEQUENCE</scope>
    <source>
        <strain evidence="4">SCR006</strain>
    </source>
</reference>
<protein>
    <submittedName>
        <fullName evidence="4">Sulfurtransferase</fullName>
    </submittedName>
</protein>
<keyword evidence="2" id="KW-0677">Repeat</keyword>
<dbReference type="SUPFAM" id="SSF52821">
    <property type="entry name" value="Rhodanese/Cell cycle control phosphatase"/>
    <property type="match status" value="2"/>
</dbReference>
<dbReference type="EMBL" id="JAFNJU010000009">
    <property type="protein sequence ID" value="MBO1265760.1"/>
    <property type="molecule type" value="Genomic_DNA"/>
</dbReference>
<keyword evidence="5" id="KW-1185">Reference proteome</keyword>
<dbReference type="InterPro" id="IPR045078">
    <property type="entry name" value="TST/MPST-like"/>
</dbReference>
<dbReference type="GO" id="GO:0004792">
    <property type="term" value="F:thiosulfate-cyanide sulfurtransferase activity"/>
    <property type="evidence" value="ECO:0007669"/>
    <property type="project" value="TreeGrafter"/>
</dbReference>
<feature type="domain" description="Rhodanese" evidence="3">
    <location>
        <begin position="12"/>
        <end position="131"/>
    </location>
</feature>
<comment type="caution">
    <text evidence="4">The sequence shown here is derived from an EMBL/GenBank/DDBJ whole genome shotgun (WGS) entry which is preliminary data.</text>
</comment>
<keyword evidence="1" id="KW-0808">Transferase</keyword>
<dbReference type="InterPro" id="IPR036873">
    <property type="entry name" value="Rhodanese-like_dom_sf"/>
</dbReference>
<name>A0A939HDW2_9CLOT</name>
<dbReference type="RefSeq" id="WP_207600282.1">
    <property type="nucleotide sequence ID" value="NZ_JAFNJU010000009.1"/>
</dbReference>
<dbReference type="CDD" id="cd01449">
    <property type="entry name" value="TST_Repeat_2"/>
    <property type="match status" value="1"/>
</dbReference>
<gene>
    <name evidence="4" type="ORF">J3A84_12040</name>
</gene>
<sequence length="272" mass="31081">MKNFKDRDFLLTQEDLVLIDVRFDMTNPKYGREAYEKAHARGAGYLDLDKDLAGPVKAHGGRHPLPDEKEFQEKLRALGLNNDSRVLIYDDGDNSSAGRLWWMLKYYGLEDVFVLQGGFSALEKEDLTDRKESFPRGDIQLKPDASMTASYEEVLSYSRQDQPKDKVLVDSRSSERYKGILEPIDIKKGHIQNAKNVFFRSHFDDQNKIDKDALQKNFEDIAAYDDVIFHCGSGVTACTNIMAFEELGKKSRLYIGSFSDFVSYEENTVEGE</sequence>
<organism evidence="4 5">
    <name type="scientific">Proteiniclasticum aestuarii</name>
    <dbReference type="NCBI Taxonomy" id="2817862"/>
    <lineage>
        <taxon>Bacteria</taxon>
        <taxon>Bacillati</taxon>
        <taxon>Bacillota</taxon>
        <taxon>Clostridia</taxon>
        <taxon>Eubacteriales</taxon>
        <taxon>Clostridiaceae</taxon>
        <taxon>Proteiniclasticum</taxon>
    </lineage>
</organism>
<evidence type="ECO:0000256" key="1">
    <source>
        <dbReference type="ARBA" id="ARBA00022679"/>
    </source>
</evidence>
<dbReference type="CDD" id="cd01448">
    <property type="entry name" value="TST_Repeat_1"/>
    <property type="match status" value="1"/>
</dbReference>
<dbReference type="SMART" id="SM00450">
    <property type="entry name" value="RHOD"/>
    <property type="match status" value="2"/>
</dbReference>
<evidence type="ECO:0000256" key="2">
    <source>
        <dbReference type="ARBA" id="ARBA00022737"/>
    </source>
</evidence>
<dbReference type="PROSITE" id="PS50206">
    <property type="entry name" value="RHODANESE_3"/>
    <property type="match status" value="2"/>
</dbReference>
<accession>A0A939HDW2</accession>
<dbReference type="Pfam" id="PF00581">
    <property type="entry name" value="Rhodanese"/>
    <property type="match status" value="2"/>
</dbReference>
<dbReference type="PANTHER" id="PTHR11364">
    <property type="entry name" value="THIOSULFATE SULFERTANSFERASE"/>
    <property type="match status" value="1"/>
</dbReference>